<dbReference type="EMBL" id="KN847492">
    <property type="protein sequence ID" value="KIW20516.1"/>
    <property type="molecule type" value="Genomic_DNA"/>
</dbReference>
<reference evidence="2 3" key="1">
    <citation type="submission" date="2015-01" db="EMBL/GenBank/DDBJ databases">
        <title>The Genome Sequence of Exophiala spinifera CBS89968.</title>
        <authorList>
            <consortium name="The Broad Institute Genomics Platform"/>
            <person name="Cuomo C."/>
            <person name="de Hoog S."/>
            <person name="Gorbushina A."/>
            <person name="Stielow B."/>
            <person name="Teixiera M."/>
            <person name="Abouelleil A."/>
            <person name="Chapman S.B."/>
            <person name="Priest M."/>
            <person name="Young S.K."/>
            <person name="Wortman J."/>
            <person name="Nusbaum C."/>
            <person name="Birren B."/>
        </authorList>
    </citation>
    <scope>NUCLEOTIDE SEQUENCE [LARGE SCALE GENOMIC DNA]</scope>
    <source>
        <strain evidence="2 3">CBS 89968</strain>
    </source>
</reference>
<feature type="compositionally biased region" description="Pro residues" evidence="1">
    <location>
        <begin position="164"/>
        <end position="174"/>
    </location>
</feature>
<feature type="region of interest" description="Disordered" evidence="1">
    <location>
        <begin position="141"/>
        <end position="222"/>
    </location>
</feature>
<feature type="compositionally biased region" description="Polar residues" evidence="1">
    <location>
        <begin position="84"/>
        <end position="98"/>
    </location>
</feature>
<dbReference type="HOGENOM" id="CLU_1245377_0_0_1"/>
<organism evidence="2 3">
    <name type="scientific">Exophiala spinifera</name>
    <dbReference type="NCBI Taxonomy" id="91928"/>
    <lineage>
        <taxon>Eukaryota</taxon>
        <taxon>Fungi</taxon>
        <taxon>Dikarya</taxon>
        <taxon>Ascomycota</taxon>
        <taxon>Pezizomycotina</taxon>
        <taxon>Eurotiomycetes</taxon>
        <taxon>Chaetothyriomycetidae</taxon>
        <taxon>Chaetothyriales</taxon>
        <taxon>Herpotrichiellaceae</taxon>
        <taxon>Exophiala</taxon>
    </lineage>
</organism>
<evidence type="ECO:0000256" key="1">
    <source>
        <dbReference type="SAM" id="MobiDB-lite"/>
    </source>
</evidence>
<dbReference type="RefSeq" id="XP_016240732.1">
    <property type="nucleotide sequence ID" value="XM_016375456.1"/>
</dbReference>
<dbReference type="OrthoDB" id="3862662at2759"/>
<dbReference type="GeneID" id="27328174"/>
<name>A0A0D1YZ39_9EURO</name>
<proteinExistence type="predicted"/>
<evidence type="ECO:0000313" key="3">
    <source>
        <dbReference type="Proteomes" id="UP000053328"/>
    </source>
</evidence>
<dbReference type="AlphaFoldDB" id="A0A0D1YZ39"/>
<gene>
    <name evidence="2" type="ORF">PV08_01091</name>
</gene>
<dbReference type="Proteomes" id="UP000053328">
    <property type="component" value="Unassembled WGS sequence"/>
</dbReference>
<feature type="compositionally biased region" description="Polar residues" evidence="1">
    <location>
        <begin position="141"/>
        <end position="154"/>
    </location>
</feature>
<dbReference type="VEuPathDB" id="FungiDB:PV08_01091"/>
<sequence>MRRRESTVSIPGGKQERLVETEYALYQALTPEEATGDKDSSSYDAFFSRFAGLPKTTRISEWDRWPLQTRGEREAWLQDRLASVTTPMNHGTTETTTVAPGLAGSSKTQPPSSARSPFDVDGSGVSETAGDVLQERQGHLTTLENSTGTDSWTWTGDLEFGPSPTAPTPQPFPTAPVVSPKKRKEPYTNSVTLGNSRYQASHAQQHGEAETGLDGGKWQKYF</sequence>
<keyword evidence="3" id="KW-1185">Reference proteome</keyword>
<evidence type="ECO:0000313" key="2">
    <source>
        <dbReference type="EMBL" id="KIW20516.1"/>
    </source>
</evidence>
<accession>A0A0D1YZ39</accession>
<feature type="region of interest" description="Disordered" evidence="1">
    <location>
        <begin position="84"/>
        <end position="126"/>
    </location>
</feature>
<feature type="compositionally biased region" description="Polar residues" evidence="1">
    <location>
        <begin position="105"/>
        <end position="115"/>
    </location>
</feature>
<protein>
    <submittedName>
        <fullName evidence="2">Uncharacterized protein</fullName>
    </submittedName>
</protein>
<feature type="compositionally biased region" description="Polar residues" evidence="1">
    <location>
        <begin position="187"/>
        <end position="204"/>
    </location>
</feature>